<accession>A0A9P9D6B6</accession>
<dbReference type="OrthoDB" id="5595695at2759"/>
<proteinExistence type="predicted"/>
<dbReference type="PANTHER" id="PTHR47256">
    <property type="entry name" value="ZN(II)2CYS6 TRANSCRIPTION FACTOR (EUROFUNG)-RELATED"/>
    <property type="match status" value="1"/>
</dbReference>
<name>A0A9P9D6B6_9HYPO</name>
<comment type="caution">
    <text evidence="2">The sequence shown here is derived from an EMBL/GenBank/DDBJ whole genome shotgun (WGS) entry which is preliminary data.</text>
</comment>
<dbReference type="Proteomes" id="UP000738349">
    <property type="component" value="Unassembled WGS sequence"/>
</dbReference>
<dbReference type="PANTHER" id="PTHR47256:SF1">
    <property type="entry name" value="ZN(II)2CYS6 TRANSCRIPTION FACTOR (EUROFUNG)"/>
    <property type="match status" value="1"/>
</dbReference>
<dbReference type="CDD" id="cd12148">
    <property type="entry name" value="fungal_TF_MHR"/>
    <property type="match status" value="1"/>
</dbReference>
<feature type="chain" id="PRO_5040474503" evidence="1">
    <location>
        <begin position="18"/>
        <end position="429"/>
    </location>
</feature>
<gene>
    <name evidence="2" type="ORF">EDB81DRAFT_921939</name>
</gene>
<reference evidence="2" key="1">
    <citation type="journal article" date="2021" name="Nat. Commun.">
        <title>Genetic determinants of endophytism in the Arabidopsis root mycobiome.</title>
        <authorList>
            <person name="Mesny F."/>
            <person name="Miyauchi S."/>
            <person name="Thiergart T."/>
            <person name="Pickel B."/>
            <person name="Atanasova L."/>
            <person name="Karlsson M."/>
            <person name="Huettel B."/>
            <person name="Barry K.W."/>
            <person name="Haridas S."/>
            <person name="Chen C."/>
            <person name="Bauer D."/>
            <person name="Andreopoulos W."/>
            <person name="Pangilinan J."/>
            <person name="LaButti K."/>
            <person name="Riley R."/>
            <person name="Lipzen A."/>
            <person name="Clum A."/>
            <person name="Drula E."/>
            <person name="Henrissat B."/>
            <person name="Kohler A."/>
            <person name="Grigoriev I.V."/>
            <person name="Martin F.M."/>
            <person name="Hacquard S."/>
        </authorList>
    </citation>
    <scope>NUCLEOTIDE SEQUENCE</scope>
    <source>
        <strain evidence="2">MPI-CAGE-AT-0147</strain>
    </source>
</reference>
<keyword evidence="3" id="KW-1185">Reference proteome</keyword>
<dbReference type="AlphaFoldDB" id="A0A9P9D6B6"/>
<evidence type="ECO:0000256" key="1">
    <source>
        <dbReference type="SAM" id="SignalP"/>
    </source>
</evidence>
<evidence type="ECO:0000313" key="2">
    <source>
        <dbReference type="EMBL" id="KAH7113393.1"/>
    </source>
</evidence>
<organism evidence="2 3">
    <name type="scientific">Dactylonectria macrodidyma</name>
    <dbReference type="NCBI Taxonomy" id="307937"/>
    <lineage>
        <taxon>Eukaryota</taxon>
        <taxon>Fungi</taxon>
        <taxon>Dikarya</taxon>
        <taxon>Ascomycota</taxon>
        <taxon>Pezizomycotina</taxon>
        <taxon>Sordariomycetes</taxon>
        <taxon>Hypocreomycetidae</taxon>
        <taxon>Hypocreales</taxon>
        <taxon>Nectriaceae</taxon>
        <taxon>Dactylonectria</taxon>
    </lineage>
</organism>
<keyword evidence="1" id="KW-0732">Signal</keyword>
<dbReference type="InterPro" id="IPR053187">
    <property type="entry name" value="Notoamide_regulator"/>
</dbReference>
<protein>
    <submittedName>
        <fullName evidence="2">Fungal-specific transcription factor</fullName>
    </submittedName>
</protein>
<sequence length="429" mass="47943">MLTHLFTLFWTWDHTVARIIHWGLFVDDMCAEIHLPVDAQNPPRHQFCSEFLINAMLAAATIYDVEATPSANSVVQGRVFADEALQLLQEEPQLPSLPRLQGVALLWAYEEALGNASTAAALLTQLFELRATCGFFQPDPRLYQVEAVKKATRIQKAMALISWGFYGLDAKISLIRNHSMRIQKPMFPKPYWGHESSSNGFDSLNDLWFPYPISIQPRLSYHKETVDAECELAEFAEEALLIVEEARTCPVPDYAKTKSLYNILIVRKSALLGTFNCDGGSLPTKVFLEISFDVLAIKLLEPFTRLSFLDFDGGQTAQSLSFLHSDAIISALWNYRTAFGMRHEYWMVHACQVAAMVLLPHIAGATTQGEMFRRSCELLHDVGKHLSLANHVLSTLNAVIAREGIEMPSGISRFLALAGKAGRSPGRDV</sequence>
<feature type="signal peptide" evidence="1">
    <location>
        <begin position="1"/>
        <end position="17"/>
    </location>
</feature>
<evidence type="ECO:0000313" key="3">
    <source>
        <dbReference type="Proteomes" id="UP000738349"/>
    </source>
</evidence>
<dbReference type="EMBL" id="JAGMUV010000035">
    <property type="protein sequence ID" value="KAH7113393.1"/>
    <property type="molecule type" value="Genomic_DNA"/>
</dbReference>